<gene>
    <name evidence="2" type="ORF">FE257_011422</name>
</gene>
<dbReference type="PROSITE" id="PS51257">
    <property type="entry name" value="PROKAR_LIPOPROTEIN"/>
    <property type="match status" value="1"/>
</dbReference>
<reference evidence="2" key="2">
    <citation type="submission" date="2020-02" db="EMBL/GenBank/DDBJ databases">
        <authorList>
            <person name="Gilchrist C.L.M."/>
            <person name="Chooi Y.-H."/>
        </authorList>
    </citation>
    <scope>NUCLEOTIDE SEQUENCE</scope>
    <source>
        <strain evidence="2">MST-FP2251</strain>
    </source>
</reference>
<evidence type="ECO:0000256" key="1">
    <source>
        <dbReference type="SAM" id="SignalP"/>
    </source>
</evidence>
<keyword evidence="3" id="KW-1185">Reference proteome</keyword>
<name>A0AAD4CHD9_ASPNN</name>
<sequence length="181" mass="20230">MKFSLASVAFLTISPTAMALTSCLGAMTSMSKVPGLFIEHMRIEACEAGCQPNMNHWSHQVKAGILSGIVADGARYMGVNDEKGQADFITFIDRLYSTVEEKCMEHMGDMHLCHDAERIQPVIDCVNRHSYSAVTSNLGVVRSSMSNKRCKKASEYFESDQLWQTDFPRHIKSYVGQCHEL</sequence>
<comment type="caution">
    <text evidence="2">The sequence shown here is derived from an EMBL/GenBank/DDBJ whole genome shotgun (WGS) entry which is preliminary data.</text>
</comment>
<evidence type="ECO:0000313" key="3">
    <source>
        <dbReference type="Proteomes" id="UP001194746"/>
    </source>
</evidence>
<dbReference type="AlphaFoldDB" id="A0AAD4CHD9"/>
<keyword evidence="1" id="KW-0732">Signal</keyword>
<proteinExistence type="predicted"/>
<dbReference type="EMBL" id="VCAU01000076">
    <property type="protein sequence ID" value="KAF9886515.1"/>
    <property type="molecule type" value="Genomic_DNA"/>
</dbReference>
<accession>A0AAD4CHD9</accession>
<evidence type="ECO:0000313" key="2">
    <source>
        <dbReference type="EMBL" id="KAF9886515.1"/>
    </source>
</evidence>
<feature type="chain" id="PRO_5042182203" evidence="1">
    <location>
        <begin position="20"/>
        <end position="181"/>
    </location>
</feature>
<organism evidence="2 3">
    <name type="scientific">Aspergillus nanangensis</name>
    <dbReference type="NCBI Taxonomy" id="2582783"/>
    <lineage>
        <taxon>Eukaryota</taxon>
        <taxon>Fungi</taxon>
        <taxon>Dikarya</taxon>
        <taxon>Ascomycota</taxon>
        <taxon>Pezizomycotina</taxon>
        <taxon>Eurotiomycetes</taxon>
        <taxon>Eurotiomycetidae</taxon>
        <taxon>Eurotiales</taxon>
        <taxon>Aspergillaceae</taxon>
        <taxon>Aspergillus</taxon>
        <taxon>Aspergillus subgen. Circumdati</taxon>
    </lineage>
</organism>
<reference evidence="2" key="1">
    <citation type="journal article" date="2019" name="Beilstein J. Org. Chem.">
        <title>Nanangenines: drimane sesquiterpenoids as the dominant metabolite cohort of a novel Australian fungus, Aspergillus nanangensis.</title>
        <authorList>
            <person name="Lacey H.J."/>
            <person name="Gilchrist C.L.M."/>
            <person name="Crombie A."/>
            <person name="Kalaitzis J.A."/>
            <person name="Vuong D."/>
            <person name="Rutledge P.J."/>
            <person name="Turner P."/>
            <person name="Pitt J.I."/>
            <person name="Lacey E."/>
            <person name="Chooi Y.H."/>
            <person name="Piggott A.M."/>
        </authorList>
    </citation>
    <scope>NUCLEOTIDE SEQUENCE</scope>
    <source>
        <strain evidence="2">MST-FP2251</strain>
    </source>
</reference>
<dbReference type="Proteomes" id="UP001194746">
    <property type="component" value="Unassembled WGS sequence"/>
</dbReference>
<protein>
    <submittedName>
        <fullName evidence="2">Uncharacterized protein</fullName>
    </submittedName>
</protein>
<feature type="signal peptide" evidence="1">
    <location>
        <begin position="1"/>
        <end position="19"/>
    </location>
</feature>